<dbReference type="InterPro" id="IPR029061">
    <property type="entry name" value="THDP-binding"/>
</dbReference>
<proteinExistence type="predicted"/>
<dbReference type="PANTHER" id="PTHR11516">
    <property type="entry name" value="PYRUVATE DEHYDROGENASE E1 COMPONENT, ALPHA SUBUNIT BACTERIAL AND ORGANELLAR"/>
    <property type="match status" value="1"/>
</dbReference>
<dbReference type="PANTHER" id="PTHR11516:SF60">
    <property type="entry name" value="PYRUVATE DEHYDROGENASE E1 COMPONENT SUBUNIT ALPHA"/>
    <property type="match status" value="1"/>
</dbReference>
<dbReference type="CDD" id="cd02000">
    <property type="entry name" value="TPP_E1_PDC_ADC_BCADC"/>
    <property type="match status" value="1"/>
</dbReference>
<dbReference type="EMBL" id="JAGSOV010000061">
    <property type="protein sequence ID" value="MCO1659085.1"/>
    <property type="molecule type" value="Genomic_DNA"/>
</dbReference>
<comment type="caution">
    <text evidence="5">The sequence shown here is derived from an EMBL/GenBank/DDBJ whole genome shotgun (WGS) entry which is preliminary data.</text>
</comment>
<evidence type="ECO:0000256" key="2">
    <source>
        <dbReference type="ARBA" id="ARBA00023002"/>
    </source>
</evidence>
<comment type="cofactor">
    <cofactor evidence="1">
        <name>thiamine diphosphate</name>
        <dbReference type="ChEBI" id="CHEBI:58937"/>
    </cofactor>
</comment>
<dbReference type="Pfam" id="PF00676">
    <property type="entry name" value="E1_dh"/>
    <property type="match status" value="1"/>
</dbReference>
<evidence type="ECO:0000313" key="6">
    <source>
        <dbReference type="Proteomes" id="UP001165283"/>
    </source>
</evidence>
<organism evidence="5 6">
    <name type="scientific">Pseudonocardia humida</name>
    <dbReference type="NCBI Taxonomy" id="2800819"/>
    <lineage>
        <taxon>Bacteria</taxon>
        <taxon>Bacillati</taxon>
        <taxon>Actinomycetota</taxon>
        <taxon>Actinomycetes</taxon>
        <taxon>Pseudonocardiales</taxon>
        <taxon>Pseudonocardiaceae</taxon>
        <taxon>Pseudonocardia</taxon>
    </lineage>
</organism>
<keyword evidence="2" id="KW-0560">Oxidoreductase</keyword>
<feature type="domain" description="Dehydrogenase E1 component" evidence="4">
    <location>
        <begin position="26"/>
        <end position="342"/>
    </location>
</feature>
<dbReference type="InterPro" id="IPR001017">
    <property type="entry name" value="DH_E1"/>
</dbReference>
<dbReference type="Gene3D" id="3.40.50.970">
    <property type="match status" value="1"/>
</dbReference>
<dbReference type="Proteomes" id="UP001165283">
    <property type="component" value="Unassembled WGS sequence"/>
</dbReference>
<protein>
    <submittedName>
        <fullName evidence="5">Thiamine pyrophosphate-dependent dehydrogenase E1 component subunit alpha</fullName>
    </submittedName>
</protein>
<reference evidence="5" key="1">
    <citation type="submission" date="2021-04" db="EMBL/GenBank/DDBJ databases">
        <title>Pseudonocardia sp. nov., isolated from sandy soil of mangrove forest.</title>
        <authorList>
            <person name="Zan Z."/>
            <person name="Huang R."/>
            <person name="Liu W."/>
        </authorList>
    </citation>
    <scope>NUCLEOTIDE SEQUENCE</scope>
    <source>
        <strain evidence="5">S2-4</strain>
    </source>
</reference>
<name>A0ABT1A7T0_9PSEU</name>
<evidence type="ECO:0000256" key="3">
    <source>
        <dbReference type="ARBA" id="ARBA00023052"/>
    </source>
</evidence>
<dbReference type="RefSeq" id="WP_252443699.1">
    <property type="nucleotide sequence ID" value="NZ_JAGSOV010000061.1"/>
</dbReference>
<gene>
    <name evidence="5" type="ORF">KDL28_28845</name>
</gene>
<dbReference type="InterPro" id="IPR050642">
    <property type="entry name" value="PDH_E1_Alpha_Subunit"/>
</dbReference>
<accession>A0ABT1A7T0</accession>
<evidence type="ECO:0000313" key="5">
    <source>
        <dbReference type="EMBL" id="MCO1659085.1"/>
    </source>
</evidence>
<evidence type="ECO:0000256" key="1">
    <source>
        <dbReference type="ARBA" id="ARBA00001964"/>
    </source>
</evidence>
<dbReference type="SUPFAM" id="SSF52518">
    <property type="entry name" value="Thiamin diphosphate-binding fold (THDP-binding)"/>
    <property type="match status" value="1"/>
</dbReference>
<evidence type="ECO:0000259" key="4">
    <source>
        <dbReference type="Pfam" id="PF00676"/>
    </source>
</evidence>
<keyword evidence="6" id="KW-1185">Reference proteome</keyword>
<sequence>MTDPATDTAFDGRGLGTERLVELYRQMVRIREFEERVKRTFAEHPGVIRGHTHLADGAEASIVGSVAALRPGDQLTATYRCHGYPIALGSDTAAMMAEIYGRATGTCGGYGGSMHLCDPERGFLGTSGIVGQGIPHATGAAWAAQIRGDRDVVLGFFGDGASKQGAFHESLNIAALWKLPVVYVLENNSFSAGVRTEQEDANAAAGEPLATKARAYSMPGVTVDGGDPLAVYDALSAAVARARAGEGPTLVESRVYRLSAHGNSIAPPGVPLHYPEHEAISRFGAVEEYEAAKRGDPVPRFRAALVAGGVLSDALARSILADAAEEMQHAVDTALAAPFPEPAAALEHVYAEAPA</sequence>
<keyword evidence="3" id="KW-0786">Thiamine pyrophosphate</keyword>